<evidence type="ECO:0000313" key="7">
    <source>
        <dbReference type="EMBL" id="GMN43407.1"/>
    </source>
</evidence>
<gene>
    <name evidence="7" type="ORF">TIFTF001_012600</name>
</gene>
<evidence type="ECO:0000256" key="5">
    <source>
        <dbReference type="RuleBase" id="RU003682"/>
    </source>
</evidence>
<evidence type="ECO:0000256" key="3">
    <source>
        <dbReference type="ARBA" id="ARBA00022896"/>
    </source>
</evidence>
<organism evidence="7 8">
    <name type="scientific">Ficus carica</name>
    <name type="common">Common fig</name>
    <dbReference type="NCBI Taxonomy" id="3494"/>
    <lineage>
        <taxon>Eukaryota</taxon>
        <taxon>Viridiplantae</taxon>
        <taxon>Streptophyta</taxon>
        <taxon>Embryophyta</taxon>
        <taxon>Tracheophyta</taxon>
        <taxon>Spermatophyta</taxon>
        <taxon>Magnoliopsida</taxon>
        <taxon>eudicotyledons</taxon>
        <taxon>Gunneridae</taxon>
        <taxon>Pentapetalae</taxon>
        <taxon>rosids</taxon>
        <taxon>fabids</taxon>
        <taxon>Rosales</taxon>
        <taxon>Moraceae</taxon>
        <taxon>Ficeae</taxon>
        <taxon>Ficus</taxon>
    </lineage>
</organism>
<dbReference type="GO" id="GO:0016491">
    <property type="term" value="F:oxidoreductase activity"/>
    <property type="evidence" value="ECO:0007669"/>
    <property type="project" value="UniProtKB-KW"/>
</dbReference>
<protein>
    <recommendedName>
        <fullName evidence="6">Fe2OG dioxygenase domain-containing protein</fullName>
    </recommendedName>
</protein>
<dbReference type="InterPro" id="IPR050295">
    <property type="entry name" value="Plant_2OG-oxidoreductases"/>
</dbReference>
<dbReference type="GO" id="GO:0046872">
    <property type="term" value="F:metal ion binding"/>
    <property type="evidence" value="ECO:0007669"/>
    <property type="project" value="UniProtKB-KW"/>
</dbReference>
<keyword evidence="2 5" id="KW-0479">Metal-binding</keyword>
<evidence type="ECO:0000256" key="4">
    <source>
        <dbReference type="ARBA" id="ARBA00023004"/>
    </source>
</evidence>
<dbReference type="FunFam" id="2.60.120.330:FF:000079">
    <property type="entry name" value="Protein SRG1"/>
    <property type="match status" value="1"/>
</dbReference>
<comment type="similarity">
    <text evidence="1 5">Belongs to the iron/ascorbate-dependent oxidoreductase family.</text>
</comment>
<dbReference type="InterPro" id="IPR005123">
    <property type="entry name" value="Oxoglu/Fe-dep_dioxygenase_dom"/>
</dbReference>
<dbReference type="InterPro" id="IPR044861">
    <property type="entry name" value="IPNS-like_FE2OG_OXY"/>
</dbReference>
<reference evidence="7" key="1">
    <citation type="submission" date="2023-07" db="EMBL/GenBank/DDBJ databases">
        <title>draft genome sequence of fig (Ficus carica).</title>
        <authorList>
            <person name="Takahashi T."/>
            <person name="Nishimura K."/>
        </authorList>
    </citation>
    <scope>NUCLEOTIDE SEQUENCE</scope>
</reference>
<keyword evidence="8" id="KW-1185">Reference proteome</keyword>
<dbReference type="Proteomes" id="UP001187192">
    <property type="component" value="Unassembled WGS sequence"/>
</dbReference>
<dbReference type="InterPro" id="IPR026992">
    <property type="entry name" value="DIOX_N"/>
</dbReference>
<dbReference type="SUPFAM" id="SSF51197">
    <property type="entry name" value="Clavaminate synthase-like"/>
    <property type="match status" value="1"/>
</dbReference>
<proteinExistence type="inferred from homology"/>
<accession>A0AA88D6F5</accession>
<evidence type="ECO:0000256" key="2">
    <source>
        <dbReference type="ARBA" id="ARBA00022723"/>
    </source>
</evidence>
<comment type="caution">
    <text evidence="7">The sequence shown here is derived from an EMBL/GenBank/DDBJ whole genome shotgun (WGS) entry which is preliminary data.</text>
</comment>
<evidence type="ECO:0000256" key="1">
    <source>
        <dbReference type="ARBA" id="ARBA00008056"/>
    </source>
</evidence>
<evidence type="ECO:0000259" key="6">
    <source>
        <dbReference type="PROSITE" id="PS51471"/>
    </source>
</evidence>
<dbReference type="Pfam" id="PF14226">
    <property type="entry name" value="DIOX_N"/>
    <property type="match status" value="1"/>
</dbReference>
<dbReference type="PANTHER" id="PTHR47991">
    <property type="entry name" value="OXOGLUTARATE/IRON-DEPENDENT DIOXYGENASE"/>
    <property type="match status" value="1"/>
</dbReference>
<feature type="domain" description="Fe2OG dioxygenase" evidence="6">
    <location>
        <begin position="211"/>
        <end position="312"/>
    </location>
</feature>
<keyword evidence="4 5" id="KW-0408">Iron</keyword>
<name>A0AA88D6F5_FICCA</name>
<dbReference type="PROSITE" id="PS51471">
    <property type="entry name" value="FE2OG_OXY"/>
    <property type="match status" value="1"/>
</dbReference>
<dbReference type="AlphaFoldDB" id="A0AA88D6F5"/>
<dbReference type="InterPro" id="IPR027443">
    <property type="entry name" value="IPNS-like_sf"/>
</dbReference>
<keyword evidence="5" id="KW-0560">Oxidoreductase</keyword>
<evidence type="ECO:0000313" key="8">
    <source>
        <dbReference type="Proteomes" id="UP001187192"/>
    </source>
</evidence>
<dbReference type="Pfam" id="PF03171">
    <property type="entry name" value="2OG-FeII_Oxy"/>
    <property type="match status" value="1"/>
</dbReference>
<dbReference type="Gene3D" id="2.60.120.330">
    <property type="entry name" value="B-lactam Antibiotic, Isopenicillin N Synthase, Chain"/>
    <property type="match status" value="1"/>
</dbReference>
<dbReference type="GO" id="GO:0031418">
    <property type="term" value="F:L-ascorbic acid binding"/>
    <property type="evidence" value="ECO:0007669"/>
    <property type="project" value="UniProtKB-KW"/>
</dbReference>
<dbReference type="EMBL" id="BTGU01000016">
    <property type="protein sequence ID" value="GMN43407.1"/>
    <property type="molecule type" value="Genomic_DNA"/>
</dbReference>
<keyword evidence="3" id="KW-0847">Vitamin C</keyword>
<sequence>MASSPILSDFVSSDNPLVSVQELAKNLLITVPQQYVRFDGGQPTTDLFDNTYSFPKIPTIDMNNLVMAGEIGDLELEKLHSSCKDWGIFQLVNGVRPSLLEKVKHEVEEFFKLPLEEKMKYKIRPGEVEGYGTITRTDNQKVDWSDRVYMILNPVTKRKPYLFSELPSSLRTTLESYFMDLQKLAMTLFGLLGKALNLDQDVLMKDLFEDGMQSLRMTYYPPCPQPELVVGISPHSDASGITILNQLNGVSGLQIYKDGVWLPVEFLHQDALMVNVGDVLEIMSNGAYKSIEHRVIPNSSKERISMAVFFNPKYEEEIGPLSNFVNPQNPPLFKRIGMEKYVHDFFSRRKLDGKTFLEQMRIKNGENTDNLIITT</sequence>